<feature type="compositionally biased region" description="Polar residues" evidence="1">
    <location>
        <begin position="249"/>
        <end position="260"/>
    </location>
</feature>
<organism evidence="2 3">
    <name type="scientific">Paramarasmius palmivorus</name>
    <dbReference type="NCBI Taxonomy" id="297713"/>
    <lineage>
        <taxon>Eukaryota</taxon>
        <taxon>Fungi</taxon>
        <taxon>Dikarya</taxon>
        <taxon>Basidiomycota</taxon>
        <taxon>Agaricomycotina</taxon>
        <taxon>Agaricomycetes</taxon>
        <taxon>Agaricomycetidae</taxon>
        <taxon>Agaricales</taxon>
        <taxon>Marasmiineae</taxon>
        <taxon>Marasmiaceae</taxon>
        <taxon>Paramarasmius</taxon>
    </lineage>
</organism>
<name>A0AAW0BDP4_9AGAR</name>
<dbReference type="Proteomes" id="UP001383192">
    <property type="component" value="Unassembled WGS sequence"/>
</dbReference>
<evidence type="ECO:0000313" key="3">
    <source>
        <dbReference type="Proteomes" id="UP001383192"/>
    </source>
</evidence>
<feature type="region of interest" description="Disordered" evidence="1">
    <location>
        <begin position="364"/>
        <end position="446"/>
    </location>
</feature>
<gene>
    <name evidence="2" type="ORF">VNI00_016437</name>
</gene>
<evidence type="ECO:0000313" key="2">
    <source>
        <dbReference type="EMBL" id="KAK7024313.1"/>
    </source>
</evidence>
<reference evidence="2 3" key="1">
    <citation type="submission" date="2024-01" db="EMBL/GenBank/DDBJ databases">
        <title>A draft genome for a cacao thread blight-causing isolate of Paramarasmius palmivorus.</title>
        <authorList>
            <person name="Baruah I.K."/>
            <person name="Bukari Y."/>
            <person name="Amoako-Attah I."/>
            <person name="Meinhardt L.W."/>
            <person name="Bailey B.A."/>
            <person name="Cohen S.P."/>
        </authorList>
    </citation>
    <scope>NUCLEOTIDE SEQUENCE [LARGE SCALE GENOMIC DNA]</scope>
    <source>
        <strain evidence="2 3">GH-12</strain>
    </source>
</reference>
<feature type="compositionally biased region" description="Basic and acidic residues" evidence="1">
    <location>
        <begin position="89"/>
        <end position="101"/>
    </location>
</feature>
<dbReference type="AlphaFoldDB" id="A0AAW0BDP4"/>
<keyword evidence="3" id="KW-1185">Reference proteome</keyword>
<comment type="caution">
    <text evidence="2">The sequence shown here is derived from an EMBL/GenBank/DDBJ whole genome shotgun (WGS) entry which is preliminary data.</text>
</comment>
<feature type="region of interest" description="Disordered" evidence="1">
    <location>
        <begin position="233"/>
        <end position="351"/>
    </location>
</feature>
<feature type="compositionally biased region" description="Low complexity" evidence="1">
    <location>
        <begin position="233"/>
        <end position="248"/>
    </location>
</feature>
<feature type="region of interest" description="Disordered" evidence="1">
    <location>
        <begin position="89"/>
        <end position="118"/>
    </location>
</feature>
<evidence type="ECO:0000256" key="1">
    <source>
        <dbReference type="SAM" id="MobiDB-lite"/>
    </source>
</evidence>
<feature type="compositionally biased region" description="Basic residues" evidence="1">
    <location>
        <begin position="323"/>
        <end position="332"/>
    </location>
</feature>
<feature type="compositionally biased region" description="Low complexity" evidence="1">
    <location>
        <begin position="566"/>
        <end position="580"/>
    </location>
</feature>
<feature type="compositionally biased region" description="Basic residues" evidence="1">
    <location>
        <begin position="639"/>
        <end position="655"/>
    </location>
</feature>
<feature type="compositionally biased region" description="Polar residues" evidence="1">
    <location>
        <begin position="280"/>
        <end position="306"/>
    </location>
</feature>
<feature type="compositionally biased region" description="Low complexity" evidence="1">
    <location>
        <begin position="410"/>
        <end position="432"/>
    </location>
</feature>
<proteinExistence type="predicted"/>
<feature type="compositionally biased region" description="Low complexity" evidence="1">
    <location>
        <begin position="587"/>
        <end position="600"/>
    </location>
</feature>
<feature type="region of interest" description="Disordered" evidence="1">
    <location>
        <begin position="628"/>
        <end position="655"/>
    </location>
</feature>
<feature type="region of interest" description="Disordered" evidence="1">
    <location>
        <begin position="555"/>
        <end position="615"/>
    </location>
</feature>
<accession>A0AAW0BDP4</accession>
<feature type="compositionally biased region" description="Basic and acidic residues" evidence="1">
    <location>
        <begin position="109"/>
        <end position="118"/>
    </location>
</feature>
<sequence>MVAAKPLPLPCAVLGCPSHANRRCKQIPDGSAASVPHCKSHCKLLGGCSLSEHTLSQEESIAHAKRISASPPASQRRLPLASIQNELQEARQPRYYQEVEKTSPPPRRTVHDEREADRRGLQSIRTSVLVYYYQSLGQPDARKPTPREMQAEVGTGAQGRLFHLSSEVANELGITSKTVCYYSTVIDWIEVSIGNTIDLRSNGLELRNGPVVILRDIEVDTCEGLDDILQKSDPAATSSTHPTASSSSCAVNLNKPPSFSQRRKAVQKEVDEEEIKEIQRITSRSPPPYSTQAPGSSRAWTPAQSSKRSRVKAETPPSEERQKKKGKGRRRSTPTPPLGPRYTASPSPARDRIAVHWSTDIKQEEKDACLTTPSRCSVSRLPGSPGFIISSDIKQEEKDALPTTPSHSVSRLPGSPGSIISISSDSTSSHSPLSPPSPSSSAPRPAADTWPLCASFQDVDAFYRSVHHNQITGDLNIFRHMGIWWPDLEKYPRTSFFTHRNHWQDAGHTLREELRGVTDETDPRFWWAYLMQESKDRQQKKRAARQKLSRYHARIRRQAQAPCTSPPNSSSRPTRSSGSGSKKHSHPSGSKSRSHPSGPKSRSHQVKVEEEDFTAVVKKEVDDNYLFDDSENSFENHPSQHKAGSKGKHGHRRRA</sequence>
<protein>
    <submittedName>
        <fullName evidence="2">Uncharacterized protein</fullName>
    </submittedName>
</protein>
<dbReference type="EMBL" id="JAYKXP010000127">
    <property type="protein sequence ID" value="KAK7024313.1"/>
    <property type="molecule type" value="Genomic_DNA"/>
</dbReference>
<dbReference type="PROSITE" id="PS51257">
    <property type="entry name" value="PROKAR_LIPOPROTEIN"/>
    <property type="match status" value="1"/>
</dbReference>